<organism evidence="2 3">
    <name type="scientific">Peptostreptococcus porci</name>
    <dbReference type="NCBI Taxonomy" id="2652282"/>
    <lineage>
        <taxon>Bacteria</taxon>
        <taxon>Bacillati</taxon>
        <taxon>Bacillota</taxon>
        <taxon>Clostridia</taxon>
        <taxon>Peptostreptococcales</taxon>
        <taxon>Peptostreptococcaceae</taxon>
        <taxon>Peptostreptococcus</taxon>
    </lineage>
</organism>
<sequence length="183" mass="21929">MAKTITKFRIFTIADYIEEQKWLEEQHKKGWKLVKFIPPFLFKFEECEPDNFYYQLDFKNEKASSDYIGIFNDYGWEYCGSCFGWNYFRKPEKLVENESEKEIFSDNESRLDMISHIYKTRMIPLLVVFLTIIIPNVVRGINNHSGAVRNALYYMFLVLFIVYVMIIGYCGRKLNKIKNDNKK</sequence>
<name>A0A6N7XEC7_9FIRM</name>
<dbReference type="Proteomes" id="UP000440713">
    <property type="component" value="Unassembled WGS sequence"/>
</dbReference>
<evidence type="ECO:0000256" key="1">
    <source>
        <dbReference type="SAM" id="Phobius"/>
    </source>
</evidence>
<keyword evidence="3" id="KW-1185">Reference proteome</keyword>
<proteinExistence type="predicted"/>
<evidence type="ECO:0000313" key="3">
    <source>
        <dbReference type="Proteomes" id="UP000440713"/>
    </source>
</evidence>
<feature type="transmembrane region" description="Helical" evidence="1">
    <location>
        <begin position="122"/>
        <end position="139"/>
    </location>
</feature>
<dbReference type="RefSeq" id="WP_154537055.1">
    <property type="nucleotide sequence ID" value="NZ_VUNE01000001.1"/>
</dbReference>
<reference evidence="2 3" key="1">
    <citation type="submission" date="2019-08" db="EMBL/GenBank/DDBJ databases">
        <title>In-depth cultivation of the pig gut microbiome towards novel bacterial diversity and tailored functional studies.</title>
        <authorList>
            <person name="Wylensek D."/>
            <person name="Hitch T.C.A."/>
            <person name="Clavel T."/>
        </authorList>
    </citation>
    <scope>NUCLEOTIDE SEQUENCE [LARGE SCALE GENOMIC DNA]</scope>
    <source>
        <strain evidence="2 3">WCA-SAB-591-4A-A</strain>
    </source>
</reference>
<accession>A0A6N7XEC7</accession>
<dbReference type="AlphaFoldDB" id="A0A6N7XEC7"/>
<feature type="transmembrane region" description="Helical" evidence="1">
    <location>
        <begin position="151"/>
        <end position="170"/>
    </location>
</feature>
<dbReference type="InterPro" id="IPR021359">
    <property type="entry name" value="DUF2812"/>
</dbReference>
<evidence type="ECO:0000313" key="2">
    <source>
        <dbReference type="EMBL" id="MST61657.1"/>
    </source>
</evidence>
<keyword evidence="1" id="KW-1133">Transmembrane helix</keyword>
<keyword evidence="1" id="KW-0812">Transmembrane</keyword>
<dbReference type="Pfam" id="PF11193">
    <property type="entry name" value="DUF2812"/>
    <property type="match status" value="1"/>
</dbReference>
<keyword evidence="1" id="KW-0472">Membrane</keyword>
<comment type="caution">
    <text evidence="2">The sequence shown here is derived from an EMBL/GenBank/DDBJ whole genome shotgun (WGS) entry which is preliminary data.</text>
</comment>
<dbReference type="EMBL" id="VUNE01000001">
    <property type="protein sequence ID" value="MST61657.1"/>
    <property type="molecule type" value="Genomic_DNA"/>
</dbReference>
<gene>
    <name evidence="2" type="ORF">FYJ71_01540</name>
</gene>
<protein>
    <submittedName>
        <fullName evidence="2">DUF2812 domain-containing protein</fullName>
    </submittedName>
</protein>